<dbReference type="EMBL" id="VSWD01000005">
    <property type="protein sequence ID" value="KAK3103610.1"/>
    <property type="molecule type" value="Genomic_DNA"/>
</dbReference>
<evidence type="ECO:0000313" key="3">
    <source>
        <dbReference type="Proteomes" id="UP001186944"/>
    </source>
</evidence>
<dbReference type="InterPro" id="IPR029526">
    <property type="entry name" value="PGBD"/>
</dbReference>
<evidence type="ECO:0000259" key="1">
    <source>
        <dbReference type="Pfam" id="PF13843"/>
    </source>
</evidence>
<dbReference type="Proteomes" id="UP001186944">
    <property type="component" value="Unassembled WGS sequence"/>
</dbReference>
<gene>
    <name evidence="2" type="ORF">FSP39_020511</name>
</gene>
<dbReference type="PANTHER" id="PTHR46599">
    <property type="entry name" value="PIGGYBAC TRANSPOSABLE ELEMENT-DERIVED PROTEIN 4"/>
    <property type="match status" value="1"/>
</dbReference>
<feature type="domain" description="PiggyBac transposable element-derived protein" evidence="1">
    <location>
        <begin position="2"/>
        <end position="222"/>
    </location>
</feature>
<dbReference type="AlphaFoldDB" id="A0AA88YP58"/>
<dbReference type="Pfam" id="PF13843">
    <property type="entry name" value="DDE_Tnp_1_7"/>
    <property type="match status" value="1"/>
</dbReference>
<organism evidence="2 3">
    <name type="scientific">Pinctada imbricata</name>
    <name type="common">Atlantic pearl-oyster</name>
    <name type="synonym">Pinctada martensii</name>
    <dbReference type="NCBI Taxonomy" id="66713"/>
    <lineage>
        <taxon>Eukaryota</taxon>
        <taxon>Metazoa</taxon>
        <taxon>Spiralia</taxon>
        <taxon>Lophotrochozoa</taxon>
        <taxon>Mollusca</taxon>
        <taxon>Bivalvia</taxon>
        <taxon>Autobranchia</taxon>
        <taxon>Pteriomorphia</taxon>
        <taxon>Pterioida</taxon>
        <taxon>Pterioidea</taxon>
        <taxon>Pteriidae</taxon>
        <taxon>Pinctada</taxon>
    </lineage>
</organism>
<reference evidence="2" key="1">
    <citation type="submission" date="2019-08" db="EMBL/GenBank/DDBJ databases">
        <title>The improved chromosome-level genome for the pearl oyster Pinctada fucata martensii using PacBio sequencing and Hi-C.</title>
        <authorList>
            <person name="Zheng Z."/>
        </authorList>
    </citation>
    <scope>NUCLEOTIDE SEQUENCE</scope>
    <source>
        <strain evidence="2">ZZ-2019</strain>
        <tissue evidence="2">Adductor muscle</tissue>
    </source>
</reference>
<comment type="caution">
    <text evidence="2">The sequence shown here is derived from an EMBL/GenBank/DDBJ whole genome shotgun (WGS) entry which is preliminary data.</text>
</comment>
<proteinExistence type="predicted"/>
<name>A0AA88YP58_PINIB</name>
<accession>A0AA88YP58</accession>
<protein>
    <recommendedName>
        <fullName evidence="1">PiggyBac transposable element-derived protein domain-containing protein</fullName>
    </recommendedName>
</protein>
<dbReference type="PANTHER" id="PTHR46599:SF3">
    <property type="entry name" value="PIGGYBAC TRANSPOSABLE ELEMENT-DERIVED PROTEIN 4"/>
    <property type="match status" value="1"/>
</dbReference>
<sequence>MKFIVEMTNLNARRKRESDPQNNKGAWSDVTLEELRAFYGLLFLMEVMSYDRDEMYWSNNAKHWLVGSKFGEIMTMDRFIQIRRYLHFSDDNEASNHRNDKLFKVRRILDSLRNSFQSEYAPHKDISVDKAMIPFKGRLGMKQYMKDKPVKFGIKMWVAADADTAYCHNFEIYVGKNTENINKNLGMVSQVVISLTKHLEMKGHVIYTDNFYTSPTLADFLYSCTMKMENNPFL</sequence>
<evidence type="ECO:0000313" key="2">
    <source>
        <dbReference type="EMBL" id="KAK3103610.1"/>
    </source>
</evidence>
<keyword evidence="3" id="KW-1185">Reference proteome</keyword>